<dbReference type="PANTHER" id="PTHR20854">
    <property type="entry name" value="INOSITOL MONOPHOSPHATASE"/>
    <property type="match status" value="1"/>
</dbReference>
<sequence length="261" mass="27589">MTADIDRRFAVASAVAREAGALALDYFRKLDSLTIKVKGLQDLASEADVETELLIRRRLSEAFPEDAFLGEETGMSDFSPEQGIWVVDPIDGTQPFICGMSAWCVSIAYLRAGRIEIGLVYAPVRDEFFAVGGDGRATLNGRPMSVSTAAGLDAGMTSLGYSTRVGPKPLIPALSRLLEAGGMYHREGSGALGLCYVACGRLIGYVESHINSWDCLAGIALVNGAGGRTNDFLANDGLTRGNRLIAGPAPLYPALEAVLGA</sequence>
<dbReference type="RefSeq" id="WP_069306455.1">
    <property type="nucleotide sequence ID" value="NZ_MCRJ01000030.1"/>
</dbReference>
<dbReference type="PANTHER" id="PTHR20854:SF4">
    <property type="entry name" value="INOSITOL-1-MONOPHOSPHATASE-RELATED"/>
    <property type="match status" value="1"/>
</dbReference>
<dbReference type="GO" id="GO:0008934">
    <property type="term" value="F:inositol monophosphate 1-phosphatase activity"/>
    <property type="evidence" value="ECO:0007669"/>
    <property type="project" value="InterPro"/>
</dbReference>
<dbReference type="GO" id="GO:0007165">
    <property type="term" value="P:signal transduction"/>
    <property type="evidence" value="ECO:0007669"/>
    <property type="project" value="TreeGrafter"/>
</dbReference>
<comment type="similarity">
    <text evidence="3">Belongs to the inositol monophosphatase superfamily.</text>
</comment>
<dbReference type="AlphaFoldDB" id="A0A1E3H5L9"/>
<comment type="caution">
    <text evidence="10">The sequence shown here is derived from an EMBL/GenBank/DDBJ whole genome shotgun (WGS) entry which is preliminary data.</text>
</comment>
<evidence type="ECO:0000256" key="3">
    <source>
        <dbReference type="ARBA" id="ARBA00009759"/>
    </source>
</evidence>
<dbReference type="Pfam" id="PF00459">
    <property type="entry name" value="Inositol_P"/>
    <property type="match status" value="1"/>
</dbReference>
<dbReference type="Gene3D" id="3.30.540.10">
    <property type="entry name" value="Fructose-1,6-Bisphosphatase, subunit A, domain 1"/>
    <property type="match status" value="1"/>
</dbReference>
<keyword evidence="11" id="KW-1185">Reference proteome</keyword>
<feature type="binding site" evidence="9">
    <location>
        <position position="71"/>
    </location>
    <ligand>
        <name>Mg(2+)</name>
        <dbReference type="ChEBI" id="CHEBI:18420"/>
        <label>1</label>
        <note>catalytic</note>
    </ligand>
</feature>
<dbReference type="Gene3D" id="3.40.190.80">
    <property type="match status" value="1"/>
</dbReference>
<evidence type="ECO:0000256" key="7">
    <source>
        <dbReference type="ARBA" id="ARBA00022801"/>
    </source>
</evidence>
<dbReference type="EC" id="3.1.3.25" evidence="4"/>
<dbReference type="GO" id="GO:0006020">
    <property type="term" value="P:inositol metabolic process"/>
    <property type="evidence" value="ECO:0007669"/>
    <property type="project" value="TreeGrafter"/>
</dbReference>
<dbReference type="EMBL" id="MCRJ01000030">
    <property type="protein sequence ID" value="ODN71096.1"/>
    <property type="molecule type" value="Genomic_DNA"/>
</dbReference>
<feature type="binding site" evidence="9">
    <location>
        <position position="88"/>
    </location>
    <ligand>
        <name>Mg(2+)</name>
        <dbReference type="ChEBI" id="CHEBI:18420"/>
        <label>1</label>
        <note>catalytic</note>
    </ligand>
</feature>
<dbReference type="PRINTS" id="PR01959">
    <property type="entry name" value="SBIMPHPHTASE"/>
</dbReference>
<evidence type="ECO:0000256" key="6">
    <source>
        <dbReference type="ARBA" id="ARBA00022723"/>
    </source>
</evidence>
<dbReference type="SUPFAM" id="SSF56655">
    <property type="entry name" value="Carbohydrate phosphatase"/>
    <property type="match status" value="1"/>
</dbReference>
<dbReference type="GO" id="GO:0046872">
    <property type="term" value="F:metal ion binding"/>
    <property type="evidence" value="ECO:0007669"/>
    <property type="project" value="UniProtKB-KW"/>
</dbReference>
<evidence type="ECO:0000256" key="8">
    <source>
        <dbReference type="ARBA" id="ARBA00022842"/>
    </source>
</evidence>
<dbReference type="OrthoDB" id="9785695at2"/>
<evidence type="ECO:0000256" key="5">
    <source>
        <dbReference type="ARBA" id="ARBA00019784"/>
    </source>
</evidence>
<feature type="binding site" evidence="9">
    <location>
        <position position="91"/>
    </location>
    <ligand>
        <name>Mg(2+)</name>
        <dbReference type="ChEBI" id="CHEBI:18420"/>
        <label>1</label>
        <note>catalytic</note>
    </ligand>
</feature>
<comment type="catalytic activity">
    <reaction evidence="1">
        <text>a myo-inositol phosphate + H2O = myo-inositol + phosphate</text>
        <dbReference type="Rhea" id="RHEA:24056"/>
        <dbReference type="ChEBI" id="CHEBI:15377"/>
        <dbReference type="ChEBI" id="CHEBI:17268"/>
        <dbReference type="ChEBI" id="CHEBI:43474"/>
        <dbReference type="ChEBI" id="CHEBI:84139"/>
        <dbReference type="EC" id="3.1.3.25"/>
    </reaction>
</comment>
<reference evidence="10 11" key="1">
    <citation type="submission" date="2016-07" db="EMBL/GenBank/DDBJ databases">
        <title>Draft Genome Sequence of Methylobrevis pamukkalensis PK2.</title>
        <authorList>
            <person name="Vasilenko O.V."/>
            <person name="Doronina N.V."/>
            <person name="Shmareva M.N."/>
            <person name="Tarlachkov S.V."/>
            <person name="Mustakhimov I."/>
            <person name="Trotsenko Y.A."/>
        </authorList>
    </citation>
    <scope>NUCLEOTIDE SEQUENCE [LARGE SCALE GENOMIC DNA]</scope>
    <source>
        <strain evidence="10 11">PK2</strain>
    </source>
</reference>
<dbReference type="PRINTS" id="PR00377">
    <property type="entry name" value="IMPHPHTASES"/>
</dbReference>
<proteinExistence type="inferred from homology"/>
<dbReference type="Proteomes" id="UP000094622">
    <property type="component" value="Unassembled WGS sequence"/>
</dbReference>
<feature type="binding site" evidence="9">
    <location>
        <position position="90"/>
    </location>
    <ligand>
        <name>Mg(2+)</name>
        <dbReference type="ChEBI" id="CHEBI:18420"/>
        <label>2</label>
    </ligand>
</feature>
<dbReference type="FunFam" id="3.30.540.10:FF:000003">
    <property type="entry name" value="Inositol-1-monophosphatase"/>
    <property type="match status" value="1"/>
</dbReference>
<name>A0A1E3H5L9_9HYPH</name>
<dbReference type="InterPro" id="IPR000760">
    <property type="entry name" value="Inositol_monophosphatase-like"/>
</dbReference>
<comment type="cofactor">
    <cofactor evidence="2 9">
        <name>Mg(2+)</name>
        <dbReference type="ChEBI" id="CHEBI:18420"/>
    </cofactor>
</comment>
<evidence type="ECO:0000313" key="10">
    <source>
        <dbReference type="EMBL" id="ODN71096.1"/>
    </source>
</evidence>
<accession>A0A1E3H5L9</accession>
<evidence type="ECO:0000256" key="2">
    <source>
        <dbReference type="ARBA" id="ARBA00001946"/>
    </source>
</evidence>
<gene>
    <name evidence="10" type="primary">suhB_1</name>
    <name evidence="10" type="ORF">A6302_01588</name>
</gene>
<protein>
    <recommendedName>
        <fullName evidence="5">Inositol-1-monophosphatase</fullName>
        <ecNumber evidence="4">3.1.3.25</ecNumber>
    </recommendedName>
</protein>
<evidence type="ECO:0000256" key="4">
    <source>
        <dbReference type="ARBA" id="ARBA00013106"/>
    </source>
</evidence>
<keyword evidence="8 9" id="KW-0460">Magnesium</keyword>
<keyword evidence="6 9" id="KW-0479">Metal-binding</keyword>
<evidence type="ECO:0000313" key="11">
    <source>
        <dbReference type="Proteomes" id="UP000094622"/>
    </source>
</evidence>
<evidence type="ECO:0000256" key="1">
    <source>
        <dbReference type="ARBA" id="ARBA00001033"/>
    </source>
</evidence>
<evidence type="ECO:0000256" key="9">
    <source>
        <dbReference type="PIRSR" id="PIRSR600760-2"/>
    </source>
</evidence>
<feature type="binding site" evidence="9">
    <location>
        <position position="214"/>
    </location>
    <ligand>
        <name>Mg(2+)</name>
        <dbReference type="ChEBI" id="CHEBI:18420"/>
        <label>1</label>
        <note>catalytic</note>
    </ligand>
</feature>
<dbReference type="PATRIC" id="fig|1439726.3.peg.1674"/>
<keyword evidence="7 10" id="KW-0378">Hydrolase</keyword>
<organism evidence="10 11">
    <name type="scientific">Methylobrevis pamukkalensis</name>
    <dbReference type="NCBI Taxonomy" id="1439726"/>
    <lineage>
        <taxon>Bacteria</taxon>
        <taxon>Pseudomonadati</taxon>
        <taxon>Pseudomonadota</taxon>
        <taxon>Alphaproteobacteria</taxon>
        <taxon>Hyphomicrobiales</taxon>
        <taxon>Pleomorphomonadaceae</taxon>
        <taxon>Methylobrevis</taxon>
    </lineage>
</organism>
<dbReference type="InterPro" id="IPR022337">
    <property type="entry name" value="Inositol_monophosphatase_SuhB"/>
</dbReference>